<comment type="subcellular location">
    <subcellularLocation>
        <location evidence="1 7">Cell membrane</location>
        <topology evidence="1 7">Multi-pass membrane protein</topology>
    </subcellularLocation>
</comment>
<evidence type="ECO:0000256" key="2">
    <source>
        <dbReference type="ARBA" id="ARBA00022448"/>
    </source>
</evidence>
<sequence length="307" mass="34878">MHDASFDVRSVLNLNKQLAAADGNMVLEGARARQSKAFFQKLLIYALLLCGTIIMILPFLWMISASLKPNNDVFEFPIRWIPKVIQWDNYVDIWKKIDFLLYYKNTIWLTLVVMFNSLVTSSLAAYAFAKIPFPERKALFLLYVMTMAVPFQVIMIPQFVILKNLGLNDTLWSLVLLQSFSPLGVFLIRQAFMGIPNELSESARIDGLSEFGIYSRIMLPLSKPALSTFAIFQFVFVWNDFLGPLIYLTSDRNKTIQLGIRKFITQYGVEYGLVMAASVCALLPVIVMYVIFQKSFIQGIATTGLKG</sequence>
<feature type="transmembrane region" description="Helical" evidence="7">
    <location>
        <begin position="225"/>
        <end position="248"/>
    </location>
</feature>
<comment type="similarity">
    <text evidence="7">Belongs to the binding-protein-dependent transport system permease family.</text>
</comment>
<accession>A0A4R1RVW5</accession>
<organism evidence="9 10">
    <name type="scientific">Hydrogenispora ethanolica</name>
    <dbReference type="NCBI Taxonomy" id="1082276"/>
    <lineage>
        <taxon>Bacteria</taxon>
        <taxon>Bacillati</taxon>
        <taxon>Bacillota</taxon>
        <taxon>Hydrogenispora</taxon>
    </lineage>
</organism>
<feature type="domain" description="ABC transmembrane type-1" evidence="8">
    <location>
        <begin position="103"/>
        <end position="292"/>
    </location>
</feature>
<dbReference type="InterPro" id="IPR035906">
    <property type="entry name" value="MetI-like_sf"/>
</dbReference>
<feature type="transmembrane region" description="Helical" evidence="7">
    <location>
        <begin position="268"/>
        <end position="292"/>
    </location>
</feature>
<evidence type="ECO:0000256" key="3">
    <source>
        <dbReference type="ARBA" id="ARBA00022475"/>
    </source>
</evidence>
<gene>
    <name evidence="9" type="ORF">EDC14_1009119</name>
</gene>
<keyword evidence="10" id="KW-1185">Reference proteome</keyword>
<reference evidence="9 10" key="1">
    <citation type="submission" date="2019-03" db="EMBL/GenBank/DDBJ databases">
        <title>Genomic Encyclopedia of Type Strains, Phase IV (KMG-IV): sequencing the most valuable type-strain genomes for metagenomic binning, comparative biology and taxonomic classification.</title>
        <authorList>
            <person name="Goeker M."/>
        </authorList>
    </citation>
    <scope>NUCLEOTIDE SEQUENCE [LARGE SCALE GENOMIC DNA]</scope>
    <source>
        <strain evidence="9 10">LX-B</strain>
    </source>
</reference>
<evidence type="ECO:0000256" key="4">
    <source>
        <dbReference type="ARBA" id="ARBA00022692"/>
    </source>
</evidence>
<proteinExistence type="inferred from homology"/>
<comment type="caution">
    <text evidence="9">The sequence shown here is derived from an EMBL/GenBank/DDBJ whole genome shotgun (WGS) entry which is preliminary data.</text>
</comment>
<keyword evidence="4 7" id="KW-0812">Transmembrane</keyword>
<evidence type="ECO:0000256" key="5">
    <source>
        <dbReference type="ARBA" id="ARBA00022989"/>
    </source>
</evidence>
<evidence type="ECO:0000256" key="7">
    <source>
        <dbReference type="RuleBase" id="RU363032"/>
    </source>
</evidence>
<keyword evidence="3" id="KW-1003">Cell membrane</keyword>
<dbReference type="Pfam" id="PF00528">
    <property type="entry name" value="BPD_transp_1"/>
    <property type="match status" value="1"/>
</dbReference>
<feature type="transmembrane region" description="Helical" evidence="7">
    <location>
        <begin position="42"/>
        <end position="63"/>
    </location>
</feature>
<dbReference type="GO" id="GO:0005886">
    <property type="term" value="C:plasma membrane"/>
    <property type="evidence" value="ECO:0007669"/>
    <property type="project" value="UniProtKB-SubCell"/>
</dbReference>
<dbReference type="PROSITE" id="PS50928">
    <property type="entry name" value="ABC_TM1"/>
    <property type="match status" value="1"/>
</dbReference>
<dbReference type="InterPro" id="IPR000515">
    <property type="entry name" value="MetI-like"/>
</dbReference>
<dbReference type="Proteomes" id="UP000295008">
    <property type="component" value="Unassembled WGS sequence"/>
</dbReference>
<keyword evidence="6 7" id="KW-0472">Membrane</keyword>
<dbReference type="GO" id="GO:0055085">
    <property type="term" value="P:transmembrane transport"/>
    <property type="evidence" value="ECO:0007669"/>
    <property type="project" value="InterPro"/>
</dbReference>
<evidence type="ECO:0000259" key="8">
    <source>
        <dbReference type="PROSITE" id="PS50928"/>
    </source>
</evidence>
<evidence type="ECO:0000313" key="9">
    <source>
        <dbReference type="EMBL" id="TCL70801.1"/>
    </source>
</evidence>
<evidence type="ECO:0000313" key="10">
    <source>
        <dbReference type="Proteomes" id="UP000295008"/>
    </source>
</evidence>
<feature type="transmembrane region" description="Helical" evidence="7">
    <location>
        <begin position="107"/>
        <end position="128"/>
    </location>
</feature>
<name>A0A4R1RVW5_HYDET</name>
<evidence type="ECO:0000256" key="6">
    <source>
        <dbReference type="ARBA" id="ARBA00023136"/>
    </source>
</evidence>
<dbReference type="CDD" id="cd06261">
    <property type="entry name" value="TM_PBP2"/>
    <property type="match status" value="1"/>
</dbReference>
<dbReference type="Gene3D" id="1.10.3720.10">
    <property type="entry name" value="MetI-like"/>
    <property type="match status" value="1"/>
</dbReference>
<dbReference type="EMBL" id="SLUN01000009">
    <property type="protein sequence ID" value="TCL70801.1"/>
    <property type="molecule type" value="Genomic_DNA"/>
</dbReference>
<keyword evidence="2 7" id="KW-0813">Transport</keyword>
<dbReference type="AlphaFoldDB" id="A0A4R1RVW5"/>
<evidence type="ECO:0000256" key="1">
    <source>
        <dbReference type="ARBA" id="ARBA00004651"/>
    </source>
</evidence>
<feature type="transmembrane region" description="Helical" evidence="7">
    <location>
        <begin position="140"/>
        <end position="159"/>
    </location>
</feature>
<dbReference type="PANTHER" id="PTHR43744:SF12">
    <property type="entry name" value="ABC TRANSPORTER PERMEASE PROTEIN MG189-RELATED"/>
    <property type="match status" value="1"/>
</dbReference>
<keyword evidence="5 7" id="KW-1133">Transmembrane helix</keyword>
<dbReference type="SUPFAM" id="SSF161098">
    <property type="entry name" value="MetI-like"/>
    <property type="match status" value="1"/>
</dbReference>
<protein>
    <submittedName>
        <fullName evidence="9">Carbohydrate ABC transporter membrane protein 2 (CUT1 family)</fullName>
    </submittedName>
</protein>
<dbReference type="PANTHER" id="PTHR43744">
    <property type="entry name" value="ABC TRANSPORTER PERMEASE PROTEIN MG189-RELATED-RELATED"/>
    <property type="match status" value="1"/>
</dbReference>